<dbReference type="PANTHER" id="PTHR24256">
    <property type="entry name" value="TRYPTASE-RELATED"/>
    <property type="match status" value="1"/>
</dbReference>
<feature type="chain" id="PRO_5045020825" evidence="4">
    <location>
        <begin position="26"/>
        <end position="340"/>
    </location>
</feature>
<dbReference type="InterPro" id="IPR043504">
    <property type="entry name" value="Peptidase_S1_PA_chymotrypsin"/>
</dbReference>
<dbReference type="SUPFAM" id="SSF50494">
    <property type="entry name" value="Trypsin-like serine proteases"/>
    <property type="match status" value="1"/>
</dbReference>
<dbReference type="PRINTS" id="PR00722">
    <property type="entry name" value="CHYMOTRYPSIN"/>
</dbReference>
<dbReference type="PROSITE" id="PS00135">
    <property type="entry name" value="TRYPSIN_SER"/>
    <property type="match status" value="1"/>
</dbReference>
<dbReference type="RefSeq" id="XP_070852482.1">
    <property type="nucleotide sequence ID" value="XM_070996381.1"/>
</dbReference>
<dbReference type="SMART" id="SM00020">
    <property type="entry name" value="Tryp_SPc"/>
    <property type="match status" value="1"/>
</dbReference>
<reference evidence="7 8" key="1">
    <citation type="submission" date="2025-05" db="UniProtKB">
        <authorList>
            <consortium name="RefSeq"/>
        </authorList>
    </citation>
    <scope>IDENTIFICATION</scope>
</reference>
<dbReference type="InterPro" id="IPR033116">
    <property type="entry name" value="TRYPSIN_SER"/>
</dbReference>
<dbReference type="InterPro" id="IPR001254">
    <property type="entry name" value="Trypsin_dom"/>
</dbReference>
<dbReference type="Gene3D" id="2.40.10.10">
    <property type="entry name" value="Trypsin-like serine proteases"/>
    <property type="match status" value="2"/>
</dbReference>
<dbReference type="AlphaFoldDB" id="A0AB40DFK7"/>
<dbReference type="Proteomes" id="UP001652628">
    <property type="component" value="Chromosome 3"/>
</dbReference>
<dbReference type="InterPro" id="IPR001314">
    <property type="entry name" value="Peptidase_S1A"/>
</dbReference>
<evidence type="ECO:0000256" key="4">
    <source>
        <dbReference type="SAM" id="SignalP"/>
    </source>
</evidence>
<gene>
    <name evidence="7 8" type="primary">LOC108019514</name>
</gene>
<dbReference type="InterPro" id="IPR051487">
    <property type="entry name" value="Ser/Thr_Proteases_Immune/Dev"/>
</dbReference>
<comment type="similarity">
    <text evidence="2">Belongs to the peptidase S1 family. CLIP subfamily.</text>
</comment>
<accession>A0AB40DFK7</accession>
<dbReference type="RefSeq" id="XP_065722899.2">
    <property type="nucleotide sequence ID" value="XM_065866827.2"/>
</dbReference>
<evidence type="ECO:0000256" key="1">
    <source>
        <dbReference type="ARBA" id="ARBA00023157"/>
    </source>
</evidence>
<feature type="signal peptide" evidence="4">
    <location>
        <begin position="1"/>
        <end position="25"/>
    </location>
</feature>
<evidence type="ECO:0000256" key="2">
    <source>
        <dbReference type="ARBA" id="ARBA00024195"/>
    </source>
</evidence>
<dbReference type="PROSITE" id="PS50240">
    <property type="entry name" value="TRYPSIN_DOM"/>
    <property type="match status" value="1"/>
</dbReference>
<keyword evidence="3" id="KW-0645">Protease</keyword>
<protein>
    <submittedName>
        <fullName evidence="7 8">Spaetzle-processing enzyme</fullName>
    </submittedName>
</protein>
<keyword evidence="3" id="KW-0720">Serine protease</keyword>
<keyword evidence="4" id="KW-0732">Signal</keyword>
<name>A0AB40DFK7_DROSZ</name>
<feature type="domain" description="Peptidase S1" evidence="5">
    <location>
        <begin position="97"/>
        <end position="339"/>
    </location>
</feature>
<dbReference type="GO" id="GO:0004252">
    <property type="term" value="F:serine-type endopeptidase activity"/>
    <property type="evidence" value="ECO:0007669"/>
    <property type="project" value="InterPro"/>
</dbReference>
<keyword evidence="6" id="KW-1185">Reference proteome</keyword>
<keyword evidence="3" id="KW-0378">Hydrolase</keyword>
<evidence type="ECO:0000256" key="3">
    <source>
        <dbReference type="RuleBase" id="RU363034"/>
    </source>
</evidence>
<dbReference type="GO" id="GO:0046872">
    <property type="term" value="F:metal ion binding"/>
    <property type="evidence" value="ECO:0007669"/>
    <property type="project" value="UniProtKB-KW"/>
</dbReference>
<evidence type="ECO:0000313" key="8">
    <source>
        <dbReference type="RefSeq" id="XP_070852482.1"/>
    </source>
</evidence>
<dbReference type="InterPro" id="IPR009003">
    <property type="entry name" value="Peptidase_S1_PA"/>
</dbReference>
<dbReference type="GO" id="GO:0006508">
    <property type="term" value="P:proteolysis"/>
    <property type="evidence" value="ECO:0007669"/>
    <property type="project" value="UniProtKB-KW"/>
</dbReference>
<proteinExistence type="inferred from homology"/>
<evidence type="ECO:0000313" key="6">
    <source>
        <dbReference type="Proteomes" id="UP001652628"/>
    </source>
</evidence>
<evidence type="ECO:0000313" key="7">
    <source>
        <dbReference type="RefSeq" id="XP_065722899.2"/>
    </source>
</evidence>
<organism evidence="6 7">
    <name type="scientific">Drosophila suzukii</name>
    <name type="common">Spotted-wing drosophila fruit fly</name>
    <dbReference type="NCBI Taxonomy" id="28584"/>
    <lineage>
        <taxon>Eukaryota</taxon>
        <taxon>Metazoa</taxon>
        <taxon>Ecdysozoa</taxon>
        <taxon>Arthropoda</taxon>
        <taxon>Hexapoda</taxon>
        <taxon>Insecta</taxon>
        <taxon>Pterygota</taxon>
        <taxon>Neoptera</taxon>
        <taxon>Endopterygota</taxon>
        <taxon>Diptera</taxon>
        <taxon>Brachycera</taxon>
        <taxon>Muscomorpha</taxon>
        <taxon>Ephydroidea</taxon>
        <taxon>Drosophilidae</taxon>
        <taxon>Drosophila</taxon>
        <taxon>Sophophora</taxon>
    </lineage>
</organism>
<keyword evidence="1" id="KW-1015">Disulfide bond</keyword>
<dbReference type="Pfam" id="PF00089">
    <property type="entry name" value="Trypsin"/>
    <property type="match status" value="1"/>
</dbReference>
<dbReference type="CDD" id="cd00190">
    <property type="entry name" value="Tryp_SPc"/>
    <property type="match status" value="1"/>
</dbReference>
<sequence length="340" mass="38273">MLKMNLGLKVCSLLAFLQILSTVSGFNSCQRDEKCVRLYLCPHLYHFALDERIAHIQCGIDNTANLVDQRIYVCCPEPGNVLPDDKTCGWRPGAHRIFGGVEAQPNEFPWMALLLDKEGKGVCGGSLINNRYVVTAAHCVSRVKIYNVRLGEHDMSSDPDIILNKNEAPRWAAPHLEIEVENIVVHRDFQHTPMQNDIALIRLILPVRYTKEIRPICVLGSHISLMNSTFHPKFEIAGWGTTESNNNSNVLLTATIKKDKNKCPKRHKYLKETQICAGENGTDTCFGDSGGPLMGTMIRYRQEIVYLAGITSHGDNKCGQAGVYTKMESYIYWVLYFLRA</sequence>
<dbReference type="PROSITE" id="PS00134">
    <property type="entry name" value="TRYPSIN_HIS"/>
    <property type="match status" value="1"/>
</dbReference>
<evidence type="ECO:0000259" key="5">
    <source>
        <dbReference type="PROSITE" id="PS50240"/>
    </source>
</evidence>
<dbReference type="GeneID" id="108019514"/>
<dbReference type="InterPro" id="IPR018114">
    <property type="entry name" value="TRYPSIN_HIS"/>
</dbReference>